<dbReference type="SUPFAM" id="SSF53167">
    <property type="entry name" value="Purine and uridine phosphorylases"/>
    <property type="match status" value="1"/>
</dbReference>
<comment type="similarity">
    <text evidence="1">Belongs to the PNP/UDP phosphorylase family.</text>
</comment>
<dbReference type="Pfam" id="PF01048">
    <property type="entry name" value="PNP_UDP_1"/>
    <property type="match status" value="1"/>
</dbReference>
<dbReference type="PROSITE" id="PS01232">
    <property type="entry name" value="PNP_UDP_1"/>
    <property type="match status" value="1"/>
</dbReference>
<dbReference type="NCBIfam" id="NF004489">
    <property type="entry name" value="PRK05819.1"/>
    <property type="match status" value="1"/>
</dbReference>
<gene>
    <name evidence="8" type="primary">deoD</name>
    <name evidence="8" type="ORF">H9702_05775</name>
</gene>
<dbReference type="InterPro" id="IPR018016">
    <property type="entry name" value="Nucleoside_phosphorylase_CS"/>
</dbReference>
<dbReference type="AlphaFoldDB" id="A0A9D2NSF7"/>
<keyword evidence="4 8" id="KW-0328">Glycosyltransferase</keyword>
<evidence type="ECO:0000256" key="3">
    <source>
        <dbReference type="ARBA" id="ARBA00021980"/>
    </source>
</evidence>
<dbReference type="InterPro" id="IPR004402">
    <property type="entry name" value="DeoD-type"/>
</dbReference>
<dbReference type="InterPro" id="IPR000845">
    <property type="entry name" value="Nucleoside_phosphorylase_d"/>
</dbReference>
<reference evidence="8" key="1">
    <citation type="journal article" date="2021" name="PeerJ">
        <title>Extensive microbial diversity within the chicken gut microbiome revealed by metagenomics and culture.</title>
        <authorList>
            <person name="Gilroy R."/>
            <person name="Ravi A."/>
            <person name="Getino M."/>
            <person name="Pursley I."/>
            <person name="Horton D.L."/>
            <person name="Alikhan N.F."/>
            <person name="Baker D."/>
            <person name="Gharbi K."/>
            <person name="Hall N."/>
            <person name="Watson M."/>
            <person name="Adriaenssens E.M."/>
            <person name="Foster-Nyarko E."/>
            <person name="Jarju S."/>
            <person name="Secka A."/>
            <person name="Antonio M."/>
            <person name="Oren A."/>
            <person name="Chaudhuri R.R."/>
            <person name="La Ragione R."/>
            <person name="Hildebrand F."/>
            <person name="Pallen M.J."/>
        </authorList>
    </citation>
    <scope>NUCLEOTIDE SEQUENCE</scope>
    <source>
        <strain evidence="8">CHK187-11901</strain>
    </source>
</reference>
<dbReference type="PANTHER" id="PTHR43691:SF11">
    <property type="entry name" value="FI09636P-RELATED"/>
    <property type="match status" value="1"/>
</dbReference>
<dbReference type="GO" id="GO:0004731">
    <property type="term" value="F:purine-nucleoside phosphorylase activity"/>
    <property type="evidence" value="ECO:0007669"/>
    <property type="project" value="InterPro"/>
</dbReference>
<reference evidence="8" key="2">
    <citation type="submission" date="2021-04" db="EMBL/GenBank/DDBJ databases">
        <authorList>
            <person name="Gilroy R."/>
        </authorList>
    </citation>
    <scope>NUCLEOTIDE SEQUENCE</scope>
    <source>
        <strain evidence="8">CHK187-11901</strain>
    </source>
</reference>
<evidence type="ECO:0000256" key="5">
    <source>
        <dbReference type="ARBA" id="ARBA00022679"/>
    </source>
</evidence>
<dbReference type="EMBL" id="DWWM01000037">
    <property type="protein sequence ID" value="HJC36623.1"/>
    <property type="molecule type" value="Genomic_DNA"/>
</dbReference>
<comment type="catalytic activity">
    <reaction evidence="6">
        <text>uridine + phosphate = alpha-D-ribose 1-phosphate + uracil</text>
        <dbReference type="Rhea" id="RHEA:24388"/>
        <dbReference type="ChEBI" id="CHEBI:16704"/>
        <dbReference type="ChEBI" id="CHEBI:17568"/>
        <dbReference type="ChEBI" id="CHEBI:43474"/>
        <dbReference type="ChEBI" id="CHEBI:57720"/>
        <dbReference type="EC" id="2.4.2.3"/>
    </reaction>
</comment>
<evidence type="ECO:0000256" key="1">
    <source>
        <dbReference type="ARBA" id="ARBA00010456"/>
    </source>
</evidence>
<dbReference type="NCBIfam" id="TIGR00107">
    <property type="entry name" value="deoD"/>
    <property type="match status" value="1"/>
</dbReference>
<dbReference type="Proteomes" id="UP000823896">
    <property type="component" value="Unassembled WGS sequence"/>
</dbReference>
<evidence type="ECO:0000313" key="9">
    <source>
        <dbReference type="Proteomes" id="UP000823896"/>
    </source>
</evidence>
<comment type="caution">
    <text evidence="8">The sequence shown here is derived from an EMBL/GenBank/DDBJ whole genome shotgun (WGS) entry which is preliminary data.</text>
</comment>
<dbReference type="GO" id="GO:0005829">
    <property type="term" value="C:cytosol"/>
    <property type="evidence" value="ECO:0007669"/>
    <property type="project" value="TreeGrafter"/>
</dbReference>
<keyword evidence="5 8" id="KW-0808">Transferase</keyword>
<accession>A0A9D2NSF7</accession>
<feature type="domain" description="Nucleoside phosphorylase" evidence="7">
    <location>
        <begin position="15"/>
        <end position="227"/>
    </location>
</feature>
<dbReference type="InterPro" id="IPR035994">
    <property type="entry name" value="Nucleoside_phosphorylase_sf"/>
</dbReference>
<dbReference type="GO" id="GO:0006152">
    <property type="term" value="P:purine nucleoside catabolic process"/>
    <property type="evidence" value="ECO:0007669"/>
    <property type="project" value="TreeGrafter"/>
</dbReference>
<evidence type="ECO:0000256" key="6">
    <source>
        <dbReference type="ARBA" id="ARBA00048447"/>
    </source>
</evidence>
<evidence type="ECO:0000259" key="7">
    <source>
        <dbReference type="Pfam" id="PF01048"/>
    </source>
</evidence>
<protein>
    <recommendedName>
        <fullName evidence="3">Uridine phosphorylase</fullName>
        <ecNumber evidence="2">2.4.2.3</ecNumber>
    </recommendedName>
</protein>
<dbReference type="GO" id="GO:0004850">
    <property type="term" value="F:uridine phosphorylase activity"/>
    <property type="evidence" value="ECO:0007669"/>
    <property type="project" value="UniProtKB-EC"/>
</dbReference>
<dbReference type="Gene3D" id="3.40.50.1580">
    <property type="entry name" value="Nucleoside phosphorylase domain"/>
    <property type="match status" value="1"/>
</dbReference>
<dbReference type="CDD" id="cd09006">
    <property type="entry name" value="PNP_EcPNPI-like"/>
    <property type="match status" value="1"/>
</dbReference>
<dbReference type="PANTHER" id="PTHR43691">
    <property type="entry name" value="URIDINE PHOSPHORYLASE"/>
    <property type="match status" value="1"/>
</dbReference>
<evidence type="ECO:0000313" key="8">
    <source>
        <dbReference type="EMBL" id="HJC36623.1"/>
    </source>
</evidence>
<sequence>MATAHNQAEKGEIARIVLMPGDPLRARHIAQTYLKDTVQFNAVRGMLGYTGTYKGARVSVMGSGMGMPSIGIYSYELYHFYDVDAIIRIGSAGAYDASLRLFDLVLADSAWSESTYALVQSKVKTDILYPDPKLNALIHESARQLGVPLREGRIHSSDVFYHEYDETAEYRAHGCLCVEMESFALFHNARACGKQAACLLTISDSLVSGEETSAAQREQAFVQMMETALESARRWQEGA</sequence>
<proteinExistence type="inferred from homology"/>
<evidence type="ECO:0000256" key="4">
    <source>
        <dbReference type="ARBA" id="ARBA00022676"/>
    </source>
</evidence>
<name>A0A9D2NSF7_9FIRM</name>
<evidence type="ECO:0000256" key="2">
    <source>
        <dbReference type="ARBA" id="ARBA00011888"/>
    </source>
</evidence>
<organism evidence="8 9">
    <name type="scientific">Candidatus Merdibacter merdavium</name>
    <dbReference type="NCBI Taxonomy" id="2838692"/>
    <lineage>
        <taxon>Bacteria</taxon>
        <taxon>Bacillati</taxon>
        <taxon>Bacillota</taxon>
        <taxon>Erysipelotrichia</taxon>
        <taxon>Erysipelotrichales</taxon>
        <taxon>Erysipelotrichaceae</taxon>
        <taxon>Merdibacter</taxon>
    </lineage>
</organism>
<dbReference type="EC" id="2.4.2.3" evidence="2"/>